<feature type="compositionally biased region" description="Polar residues" evidence="2">
    <location>
        <begin position="1122"/>
        <end position="1133"/>
    </location>
</feature>
<gene>
    <name evidence="3" type="primary">CSON012153</name>
</gene>
<feature type="coiled-coil region" evidence="1">
    <location>
        <begin position="2039"/>
        <end position="2066"/>
    </location>
</feature>
<proteinExistence type="predicted"/>
<feature type="compositionally biased region" description="Low complexity" evidence="2">
    <location>
        <begin position="1976"/>
        <end position="1989"/>
    </location>
</feature>
<feature type="region of interest" description="Disordered" evidence="2">
    <location>
        <begin position="1750"/>
        <end position="1787"/>
    </location>
</feature>
<feature type="compositionally biased region" description="Basic and acidic residues" evidence="2">
    <location>
        <begin position="1991"/>
        <end position="2000"/>
    </location>
</feature>
<name>A0A336M920_CULSO</name>
<feature type="compositionally biased region" description="Polar residues" evidence="2">
    <location>
        <begin position="1145"/>
        <end position="1162"/>
    </location>
</feature>
<feature type="compositionally biased region" description="Low complexity" evidence="2">
    <location>
        <begin position="1193"/>
        <end position="1206"/>
    </location>
</feature>
<feature type="compositionally biased region" description="Basic and acidic residues" evidence="2">
    <location>
        <begin position="331"/>
        <end position="341"/>
    </location>
</feature>
<feature type="region of interest" description="Disordered" evidence="2">
    <location>
        <begin position="523"/>
        <end position="605"/>
    </location>
</feature>
<feature type="compositionally biased region" description="Basic and acidic residues" evidence="2">
    <location>
        <begin position="1756"/>
        <end position="1766"/>
    </location>
</feature>
<dbReference type="OMA" id="IRPASEC"/>
<dbReference type="GO" id="GO:0008017">
    <property type="term" value="F:microtubule binding"/>
    <property type="evidence" value="ECO:0007669"/>
    <property type="project" value="InterPro"/>
</dbReference>
<feature type="region of interest" description="Disordered" evidence="2">
    <location>
        <begin position="1830"/>
        <end position="2000"/>
    </location>
</feature>
<feature type="region of interest" description="Disordered" evidence="2">
    <location>
        <begin position="1090"/>
        <end position="1163"/>
    </location>
</feature>
<dbReference type="VEuPathDB" id="VectorBase:CSON012153"/>
<feature type="compositionally biased region" description="Basic and acidic residues" evidence="2">
    <location>
        <begin position="1106"/>
        <end position="1121"/>
    </location>
</feature>
<feature type="compositionally biased region" description="Polar residues" evidence="2">
    <location>
        <begin position="1870"/>
        <end position="1881"/>
    </location>
</feature>
<feature type="compositionally biased region" description="Polar residues" evidence="2">
    <location>
        <begin position="1090"/>
        <end position="1102"/>
    </location>
</feature>
<feature type="compositionally biased region" description="Basic and acidic residues" evidence="2">
    <location>
        <begin position="534"/>
        <end position="550"/>
    </location>
</feature>
<dbReference type="PANTHER" id="PTHR13958">
    <property type="entry name" value="CENTROSOME-ASSOCIATED PROTEIN 350"/>
    <property type="match status" value="1"/>
</dbReference>
<feature type="compositionally biased region" description="Polar residues" evidence="2">
    <location>
        <begin position="1831"/>
        <end position="1842"/>
    </location>
</feature>
<sequence>MQLLLMSFSSNEKHIKSYNEEKQIRQIDAKETDNDDDDDRHLNDDLKPSVRIIRHSDQNTFTTKITKSGIEHEQSTENFIISPLNKSSTKTKISKLQLKSKSTSSINFKHNKSSNNIDNNRSTKAIVKSITTYKIDPYLFHKQQQQRHSSSFLIKNRDDNREENESMLKVNETAPVPNLITTPMPEMSTKESENLMQINTVANDNRESSSVANHDQAIKIMKYSHLSGDMAMMKRNDEAIDDHNDDKESIKFINNPPVAFTIQNIQNVNNYQFVDPSSSKNSVDVDDLEHKFMNKNSTGEEMPPHNSLLDTNKSLATTHITTNINKNNDNSSKKSYFDDVMHNNGRNNNHNNNNNNREDDREKENYHDNIKLNVIEKSPYELTPHNNFKSMNLNLSPKVPVTSDSSKKRPFSKNAQKINNNSVVCPKLLKVSNSGSNASKVTSHNIQMSPIRAKSSERGSVTASVNKTTVDLEASREAGREYIKKQHEQRKAEEIAKKNNNEKEIIKQRLEALRKRTRNLVEHNVQKKKISKKASPEKNQVKRTQSREIEDSNLTRQKFDDFKSRTGSITSKKSPVAVKKDISPKNVSQKPKFVKSPMKPVDKTPIRSKNDQLLHEKVIKGTVKGIYEPKDLLKSSQALGLLRKGNAFIQDDIYSPLKIHDATIENQTPRESHGKTFINRSYGDLTLDPNATSFLIHENTIDASINDSKNLEKAKKSPVKSTIFNETSNKSDKMQVDDEPKIPVWLQPTSVQMFSFNFITALKKKMAAALEETQKITEQAPKIQEIHNKYQKMAYINNKRDYDSCSFTEIASDYDPYLKNKDQFHQVINKIEERPNFIVKERGSAHKRNKENIKIRNGHEMLQQFPNISPISSNLESSKEITDTDPNTISEITSIKSDNQSIPLNYDEKKCKQTKVDEDDMKRQVEGDHQPLSMITKHKINPKLDPNTIYDTTGNENNSNQFILIKNTADQHHANHQNNVNVNDAQQQPQNFVDLNRFNVNQNILKQKSSSKTIDNEITVLSGDHATSGDVERNVRAAMKKIDSENDKNGQNMDETYAALLKEFKQSLNNFIELNQKLKTAVKQKQEQNETQQVVVAQSSKNLHAKPSDTRNEDDLKDKNHSFNFSQLSQTPKSPIKTASHETRTNQTEYSSNFESPPINSDMNKEDIISSLEMNEENSSKKIITKNIVERLSSSSSISSTATATTNETGYDDRDVNKKSDRKRDYYEPQKFEQELIKSQNSQSIEESEEKSVEENISIGSYSNLGNEISSKDIPIIRENSQENKNYTITTIKIEEKSVSSQDTESLRAKLNANLIKVNEGQSTSAGDTESGTHSTESQKISDTVSNTHESALQKQDDQQTDTEIESLPNDSNPKDGKYESEFETEATESAVESSILEMSFNESNLNFSYSTVGMVDQMIYSEEMKSEQMSAIIGLRTKSMIDRLKGQISFLEIKKQRCKGQPVEAQSIKKRQRAILMKLEQAKESLKKIVESDGRNILQPIPPPNINNSKNNSRSKYLHLFEKILKSRINRNVPSNAIENKPSKTPIKGFEIEPSLVLERLLEKRQRELEVRKNKLQKLSEWQAQLDQEERRVIEMEQQLLEQNIAEARKEFKMKSIQSTASSDISESFSRSEKRLKSRAIEHKNDENKENLEQISSKLQQIESSLSILSQEVSDENENVVLTGQKLNKLWFRLSGQKEKRFEPNRVYSLDKKKVAELYEEAKTVVINQFEDKNKVKQMLEISKLQETVSENLQEEEKRESENKEGSSTTALSSVLDQDEKENEENISVEPVIPISGELPVPAQNLMEPGMTLTEENIKKLESLDLEISESINKPSTSPTSIEEEMNPELSSTKNDPIEDPEPSHENEFSYSDTFNNTEISPEHEETLLDNVSFPKIDMTTTHNETFIEKSLEKSDDKLIEEEIEKETETDSIETSIHEIDHHGTSSSSSNNIPCNEKKSHDPAQDISEEPLPSPSHSNSSSSSNSNSKVEQRLESGSDKSDEILMAAISTIKVTPKVVSASVNASLEYKLPDIINEAEVLRRQQMQIEQEIEELQQQVPFYLRDIPNKPPPPYTLPLQESNKDRFPSIQTIQKLAMKRVEKLYRINKKYAPILNGIDSNGDNSPEVSLNIYERLIIDVSEELFYSFEKSSLSEKQTGVIKNSLVFYNPPNELECLQNVISKKVKKLSKPLARAENSNLNDFDSLVGGNSLNNYQGILGRRNPKKDLVDEVLMLELIEDDPNWSYFEPEEIVVKNDLVNGILKMLVEEAVTEFLQIIT</sequence>
<feature type="compositionally biased region" description="Acidic residues" evidence="2">
    <location>
        <begin position="1920"/>
        <end position="1933"/>
    </location>
</feature>
<feature type="region of interest" description="Disordered" evidence="2">
    <location>
        <begin position="1192"/>
        <end position="1254"/>
    </location>
</feature>
<keyword evidence="1" id="KW-0175">Coiled coil</keyword>
<feature type="compositionally biased region" description="Low complexity" evidence="2">
    <location>
        <begin position="342"/>
        <end position="355"/>
    </location>
</feature>
<feature type="compositionally biased region" description="Polar residues" evidence="2">
    <location>
        <begin position="1946"/>
        <end position="1955"/>
    </location>
</feature>
<dbReference type="GO" id="GO:0034453">
    <property type="term" value="P:microtubule anchoring"/>
    <property type="evidence" value="ECO:0007669"/>
    <property type="project" value="InterPro"/>
</dbReference>
<feature type="coiled-coil region" evidence="1">
    <location>
        <begin position="1442"/>
        <end position="1490"/>
    </location>
</feature>
<dbReference type="InterPro" id="IPR028750">
    <property type="entry name" value="CEP350/CC187"/>
</dbReference>
<feature type="region of interest" description="Disordered" evidence="2">
    <location>
        <begin position="1320"/>
        <end position="1389"/>
    </location>
</feature>
<accession>A0A336M920</accession>
<protein>
    <submittedName>
        <fullName evidence="3">CSON012153 protein</fullName>
    </submittedName>
</protein>
<feature type="compositionally biased region" description="Basic and acidic residues" evidence="2">
    <location>
        <begin position="1211"/>
        <end position="1236"/>
    </location>
</feature>
<dbReference type="PANTHER" id="PTHR13958:SF3">
    <property type="entry name" value="CAP-GLY DOMAIN-CONTAINING PROTEIN-RELATED"/>
    <property type="match status" value="1"/>
</dbReference>
<reference evidence="3" key="1">
    <citation type="submission" date="2018-07" db="EMBL/GenBank/DDBJ databases">
        <authorList>
            <person name="Quirk P.G."/>
            <person name="Krulwich T.A."/>
        </authorList>
    </citation>
    <scope>NUCLEOTIDE SEQUENCE</scope>
</reference>
<evidence type="ECO:0000256" key="2">
    <source>
        <dbReference type="SAM" id="MobiDB-lite"/>
    </source>
</evidence>
<evidence type="ECO:0000313" key="3">
    <source>
        <dbReference type="EMBL" id="SSX25283.1"/>
    </source>
</evidence>
<organism evidence="3">
    <name type="scientific">Culicoides sonorensis</name>
    <name type="common">Biting midge</name>
    <dbReference type="NCBI Taxonomy" id="179676"/>
    <lineage>
        <taxon>Eukaryota</taxon>
        <taxon>Metazoa</taxon>
        <taxon>Ecdysozoa</taxon>
        <taxon>Arthropoda</taxon>
        <taxon>Hexapoda</taxon>
        <taxon>Insecta</taxon>
        <taxon>Pterygota</taxon>
        <taxon>Neoptera</taxon>
        <taxon>Endopterygota</taxon>
        <taxon>Diptera</taxon>
        <taxon>Nematocera</taxon>
        <taxon>Chironomoidea</taxon>
        <taxon>Ceratopogonidae</taxon>
        <taxon>Ceratopogoninae</taxon>
        <taxon>Culicoides</taxon>
        <taxon>Monoculicoides</taxon>
    </lineage>
</organism>
<evidence type="ECO:0000256" key="1">
    <source>
        <dbReference type="SAM" id="Coils"/>
    </source>
</evidence>
<feature type="compositionally biased region" description="Polar residues" evidence="2">
    <location>
        <begin position="1320"/>
        <end position="1354"/>
    </location>
</feature>
<dbReference type="GO" id="GO:0005813">
    <property type="term" value="C:centrosome"/>
    <property type="evidence" value="ECO:0007669"/>
    <property type="project" value="InterPro"/>
</dbReference>
<feature type="compositionally biased region" description="Acidic residues" evidence="2">
    <location>
        <begin position="1778"/>
        <end position="1787"/>
    </location>
</feature>
<feature type="coiled-coil region" evidence="1">
    <location>
        <begin position="484"/>
        <end position="516"/>
    </location>
</feature>
<feature type="compositionally biased region" description="Basic and acidic residues" evidence="2">
    <location>
        <begin position="1907"/>
        <end position="1919"/>
    </location>
</feature>
<feature type="coiled-coil region" evidence="1">
    <location>
        <begin position="1646"/>
        <end position="1680"/>
    </location>
</feature>
<feature type="region of interest" description="Disordered" evidence="2">
    <location>
        <begin position="321"/>
        <end position="363"/>
    </location>
</feature>
<feature type="coiled-coil region" evidence="1">
    <location>
        <begin position="1560"/>
        <end position="1612"/>
    </location>
</feature>
<dbReference type="EMBL" id="UFQT01000558">
    <property type="protein sequence ID" value="SSX25283.1"/>
    <property type="molecule type" value="Genomic_DNA"/>
</dbReference>